<comment type="caution">
    <text evidence="2">The sequence shown here is derived from an EMBL/GenBank/DDBJ whole genome shotgun (WGS) entry which is preliminary data.</text>
</comment>
<proteinExistence type="predicted"/>
<dbReference type="Gene3D" id="3.90.1200.10">
    <property type="match status" value="1"/>
</dbReference>
<evidence type="ECO:0000259" key="1">
    <source>
        <dbReference type="Pfam" id="PF01636"/>
    </source>
</evidence>
<protein>
    <submittedName>
        <fullName evidence="2">Spore coat protein I</fullName>
    </submittedName>
</protein>
<dbReference type="InterPro" id="IPR011009">
    <property type="entry name" value="Kinase-like_dom_sf"/>
</dbReference>
<evidence type="ECO:0000313" key="3">
    <source>
        <dbReference type="Proteomes" id="UP000838821"/>
    </source>
</evidence>
<dbReference type="Proteomes" id="UP000838821">
    <property type="component" value="Unassembled WGS sequence"/>
</dbReference>
<reference evidence="2" key="1">
    <citation type="submission" date="2022-01" db="EMBL/GenBank/DDBJ databases">
        <authorList>
            <person name="Criscuolo A."/>
        </authorList>
    </citation>
    <scope>NUCLEOTIDE SEQUENCE</scope>
    <source>
        <strain evidence="2">CIP111891</strain>
    </source>
</reference>
<gene>
    <name evidence="2" type="primary">cotI</name>
    <name evidence="2" type="ORF">PAECIP111891_00623</name>
</gene>
<keyword evidence="3" id="KW-1185">Reference proteome</keyword>
<evidence type="ECO:0000313" key="2">
    <source>
        <dbReference type="EMBL" id="CAH1195209.1"/>
    </source>
</evidence>
<name>A0ABM9BUR9_9BACL</name>
<keyword evidence="2" id="KW-0946">Virion</keyword>
<dbReference type="PANTHER" id="PTHR39179">
    <property type="entry name" value="SPORE COAT PROTEIN I"/>
    <property type="match status" value="1"/>
</dbReference>
<dbReference type="EMBL" id="CAKMMW010000002">
    <property type="protein sequence ID" value="CAH1195209.1"/>
    <property type="molecule type" value="Genomic_DNA"/>
</dbReference>
<dbReference type="RefSeq" id="WP_236284502.1">
    <property type="nucleotide sequence ID" value="NZ_CAKMMW010000002.1"/>
</dbReference>
<dbReference type="Gene3D" id="3.30.200.20">
    <property type="entry name" value="Phosphorylase Kinase, domain 1"/>
    <property type="match status" value="1"/>
</dbReference>
<accession>A0ABM9BUR9</accession>
<dbReference type="PANTHER" id="PTHR39179:SF3">
    <property type="entry name" value="COTS-RELATED PROTEIN"/>
    <property type="match status" value="1"/>
</dbReference>
<keyword evidence="2" id="KW-0167">Capsid protein</keyword>
<dbReference type="SUPFAM" id="SSF56112">
    <property type="entry name" value="Protein kinase-like (PK-like)"/>
    <property type="match status" value="1"/>
</dbReference>
<dbReference type="InterPro" id="IPR047175">
    <property type="entry name" value="CotS-like"/>
</dbReference>
<dbReference type="InterPro" id="IPR002575">
    <property type="entry name" value="Aminoglycoside_PTrfase"/>
</dbReference>
<dbReference type="Pfam" id="PF01636">
    <property type="entry name" value="APH"/>
    <property type="match status" value="1"/>
</dbReference>
<feature type="domain" description="Aminoglycoside phosphotransferase" evidence="1">
    <location>
        <begin position="34"/>
        <end position="254"/>
    </location>
</feature>
<sequence length="328" mass="39383">MGKGLLAEIAIKYDLSIRQVELIRKTSRSYVMKITAHQGCFILKRMQMEEHRLQFMVNTEEYLRSRGINIPTVYQTYENKHYVKYKGYFYVLQEWICAVPYPVINLDHIVRLADLLGRMHAISKEFQDAHGQIRMGGAKWEQEYEEALHFLGKWRETNACVEEPWRKAVFAYIDFYMRTGEFVKEQMKQQGRCLAWREPDIQVVLSHHDFHTQNVLLDEAGKIYIIDWEFVRFDLPSRDMNRLLYAMIKKSRAWNHHAFLKVMRVYLRRNTLSKREMKLLFLDLAFPHNLCRNLICGKFTRMTVNQINELLQKDTEKMQYMIDSYLNQ</sequence>
<organism evidence="2 3">
    <name type="scientific">Paenibacillus allorhizoplanae</name>
    <dbReference type="NCBI Taxonomy" id="2905648"/>
    <lineage>
        <taxon>Bacteria</taxon>
        <taxon>Bacillati</taxon>
        <taxon>Bacillota</taxon>
        <taxon>Bacilli</taxon>
        <taxon>Bacillales</taxon>
        <taxon>Paenibacillaceae</taxon>
        <taxon>Paenibacillus</taxon>
    </lineage>
</organism>